<comment type="caution">
    <text evidence="1">The sequence shown here is derived from an EMBL/GenBank/DDBJ whole genome shotgun (WGS) entry which is preliminary data.</text>
</comment>
<protein>
    <submittedName>
        <fullName evidence="1">Uncharacterized protein</fullName>
    </submittedName>
</protein>
<dbReference type="Proteomes" id="UP001589891">
    <property type="component" value="Unassembled WGS sequence"/>
</dbReference>
<proteinExistence type="predicted"/>
<name>A0ABV6SEY2_AZOPA</name>
<organism evidence="1 2">
    <name type="scientific">Azorhizophilus paspali</name>
    <name type="common">Azotobacter paspali</name>
    <dbReference type="NCBI Taxonomy" id="69963"/>
    <lineage>
        <taxon>Bacteria</taxon>
        <taxon>Pseudomonadati</taxon>
        <taxon>Pseudomonadota</taxon>
        <taxon>Gammaproteobacteria</taxon>
        <taxon>Pseudomonadales</taxon>
        <taxon>Pseudomonadaceae</taxon>
        <taxon>Azorhizophilus</taxon>
    </lineage>
</organism>
<sequence length="154" mass="16861">MGKWDDITADGLMGAVYAAKGKYDPELSRNVIEAFHERMEREGDGFYLSKDVEALCVLMKHVFAQILEGRTADQAFGLKPIKGKHERPSTMDRDMAAAAIVVLGVRRGSTRFAAVADAAVRLGISESVAGKAYDEYREAICLCTDADLEEMAEP</sequence>
<evidence type="ECO:0000313" key="1">
    <source>
        <dbReference type="EMBL" id="MFC0708096.1"/>
    </source>
</evidence>
<dbReference type="RefSeq" id="WP_376941742.1">
    <property type="nucleotide sequence ID" value="NZ_CP171449.1"/>
</dbReference>
<keyword evidence="2" id="KW-1185">Reference proteome</keyword>
<gene>
    <name evidence="1" type="ORF">ACFFGX_00180</name>
</gene>
<evidence type="ECO:0000313" key="2">
    <source>
        <dbReference type="Proteomes" id="UP001589891"/>
    </source>
</evidence>
<accession>A0ABV6SEY2</accession>
<reference evidence="1 2" key="1">
    <citation type="submission" date="2024-09" db="EMBL/GenBank/DDBJ databases">
        <authorList>
            <person name="Sun Q."/>
            <person name="Mori K."/>
        </authorList>
    </citation>
    <scope>NUCLEOTIDE SEQUENCE [LARGE SCALE GENOMIC DNA]</scope>
    <source>
        <strain evidence="1 2">NCAIM B.01794</strain>
    </source>
</reference>
<dbReference type="EMBL" id="JBHLSS010000001">
    <property type="protein sequence ID" value="MFC0708096.1"/>
    <property type="molecule type" value="Genomic_DNA"/>
</dbReference>